<sequence>MEGPKFYCGCVQENLVRSESPRKGLDVAAHRKTKGQKRVFSNVAFHFFCSVHGQHRQLQATADVRVGSTMEEDEDWGCYSDGTETEDQETINLKDWNDEEYSHDNPYKPSPGFIPKLQFRKDVSKARWDEDMGMAEVTENKGGMWRTTGIIRGGKLYCLLEEILFLAERGALILLDSNGAALSLTDIYEKVAKDKNGCSWESFEVYRHLKSLGYIINRYGLPWTLKINKSCCNSKCPEGTLDNDDTSKPNREDETSSIICQLKEMRINEMMPNFDVYLPNSKFRKSAPGNPSFILYLLSDDPPSKAEMQALEAECKGIPLKFCHLEHGRVSFFSFDKVELPFLP</sequence>
<protein>
    <submittedName>
        <fullName evidence="1">Uncharacterized protein</fullName>
    </submittedName>
</protein>
<evidence type="ECO:0000313" key="2">
    <source>
        <dbReference type="Proteomes" id="UP001234297"/>
    </source>
</evidence>
<evidence type="ECO:0000313" key="1">
    <source>
        <dbReference type="EMBL" id="KAJ8620124.1"/>
    </source>
</evidence>
<comment type="caution">
    <text evidence="1">The sequence shown here is derived from an EMBL/GenBank/DDBJ whole genome shotgun (WGS) entry which is preliminary data.</text>
</comment>
<name>A0ACC2KG75_PERAE</name>
<accession>A0ACC2KG75</accession>
<proteinExistence type="predicted"/>
<reference evidence="1 2" key="1">
    <citation type="journal article" date="2022" name="Hortic Res">
        <title>A haplotype resolved chromosomal level avocado genome allows analysis of novel avocado genes.</title>
        <authorList>
            <person name="Nath O."/>
            <person name="Fletcher S.J."/>
            <person name="Hayward A."/>
            <person name="Shaw L.M."/>
            <person name="Masouleh A.K."/>
            <person name="Furtado A."/>
            <person name="Henry R.J."/>
            <person name="Mitter N."/>
        </authorList>
    </citation>
    <scope>NUCLEOTIDE SEQUENCE [LARGE SCALE GENOMIC DNA]</scope>
    <source>
        <strain evidence="2">cv. Hass</strain>
    </source>
</reference>
<dbReference type="Proteomes" id="UP001234297">
    <property type="component" value="Chromosome 9"/>
</dbReference>
<organism evidence="1 2">
    <name type="scientific">Persea americana</name>
    <name type="common">Avocado</name>
    <dbReference type="NCBI Taxonomy" id="3435"/>
    <lineage>
        <taxon>Eukaryota</taxon>
        <taxon>Viridiplantae</taxon>
        <taxon>Streptophyta</taxon>
        <taxon>Embryophyta</taxon>
        <taxon>Tracheophyta</taxon>
        <taxon>Spermatophyta</taxon>
        <taxon>Magnoliopsida</taxon>
        <taxon>Magnoliidae</taxon>
        <taxon>Laurales</taxon>
        <taxon>Lauraceae</taxon>
        <taxon>Persea</taxon>
    </lineage>
</organism>
<dbReference type="EMBL" id="CM056817">
    <property type="protein sequence ID" value="KAJ8620124.1"/>
    <property type="molecule type" value="Genomic_DNA"/>
</dbReference>
<keyword evidence="2" id="KW-1185">Reference proteome</keyword>
<gene>
    <name evidence="1" type="ORF">MRB53_028653</name>
</gene>